<evidence type="ECO:0000313" key="2">
    <source>
        <dbReference type="Proteomes" id="UP000222975"/>
    </source>
</evidence>
<organism evidence="1 2">
    <name type="scientific">Erwinia phage vB_EamM_Simmy50</name>
    <dbReference type="NCBI Taxonomy" id="1815988"/>
    <lineage>
        <taxon>Viruses</taxon>
        <taxon>Duplodnaviria</taxon>
        <taxon>Heunggongvirae</taxon>
        <taxon>Uroviricota</taxon>
        <taxon>Caudoviricetes</taxon>
        <taxon>Chimalliviridae</taxon>
        <taxon>Agricanvirus</taxon>
        <taxon>Agricanvirus simmy50</taxon>
    </lineage>
</organism>
<reference evidence="2" key="1">
    <citation type="submission" date="2016-03" db="EMBL/GenBank/DDBJ databases">
        <authorList>
            <person name="Sharma R."/>
            <person name="Simister A.R."/>
            <person name="Berg J.A."/>
            <person name="Jensen G.L."/>
            <person name="Keele B.R."/>
            <person name="Ward M.E.H."/>
            <person name="Breakwell D.P."/>
            <person name="Hope S."/>
            <person name="Grose J.H."/>
        </authorList>
    </citation>
    <scope>NUCLEOTIDE SEQUENCE [LARGE SCALE GENOMIC DNA]</scope>
</reference>
<proteinExistence type="predicted"/>
<dbReference type="Proteomes" id="UP000222975">
    <property type="component" value="Segment"/>
</dbReference>
<dbReference type="EMBL" id="KU886223">
    <property type="protein sequence ID" value="ANH51665.1"/>
    <property type="molecule type" value="Genomic_DNA"/>
</dbReference>
<evidence type="ECO:0000313" key="1">
    <source>
        <dbReference type="EMBL" id="ANH51665.1"/>
    </source>
</evidence>
<name>A0A173GDT8_9CAUD</name>
<keyword evidence="2" id="KW-1185">Reference proteome</keyword>
<sequence>MNLYIVKRDDRAVDFEQCAGMVVAASSEDEALRLHPMVLDSSHPDNAERHLAESAENFEDGTLYGWPSQDRFHELTITLIGTTHLTIPQVLLLDYKGG</sequence>
<gene>
    <name evidence="1" type="ORF">SIMMY50_204</name>
</gene>
<protein>
    <submittedName>
        <fullName evidence="1">Uncharacterized protein</fullName>
    </submittedName>
</protein>
<accession>A0A173GDT8</accession>